<keyword evidence="2" id="KW-1185">Reference proteome</keyword>
<organism evidence="1 2">
    <name type="scientific">Scutellospora calospora</name>
    <dbReference type="NCBI Taxonomy" id="85575"/>
    <lineage>
        <taxon>Eukaryota</taxon>
        <taxon>Fungi</taxon>
        <taxon>Fungi incertae sedis</taxon>
        <taxon>Mucoromycota</taxon>
        <taxon>Glomeromycotina</taxon>
        <taxon>Glomeromycetes</taxon>
        <taxon>Diversisporales</taxon>
        <taxon>Gigasporaceae</taxon>
        <taxon>Scutellospora</taxon>
    </lineage>
</organism>
<proteinExistence type="predicted"/>
<comment type="caution">
    <text evidence="1">The sequence shown here is derived from an EMBL/GenBank/DDBJ whole genome shotgun (WGS) entry which is preliminary data.</text>
</comment>
<gene>
    <name evidence="1" type="ORF">SCALOS_LOCUS9845</name>
</gene>
<evidence type="ECO:0000313" key="1">
    <source>
        <dbReference type="EMBL" id="CAG8684149.1"/>
    </source>
</evidence>
<accession>A0ACA9P0Z2</accession>
<name>A0ACA9P0Z2_9GLOM</name>
<feature type="non-terminal residue" evidence="1">
    <location>
        <position position="1"/>
    </location>
</feature>
<protein>
    <submittedName>
        <fullName evidence="1">1407_t:CDS:1</fullName>
    </submittedName>
</protein>
<sequence>TVTNNNKAYAHATCYAILSLENNSVKLDNKYMENKMAEFMGGYSSKSDNSNED</sequence>
<dbReference type="Proteomes" id="UP000789860">
    <property type="component" value="Unassembled WGS sequence"/>
</dbReference>
<dbReference type="EMBL" id="CAJVPM010033003">
    <property type="protein sequence ID" value="CAG8684149.1"/>
    <property type="molecule type" value="Genomic_DNA"/>
</dbReference>
<evidence type="ECO:0000313" key="2">
    <source>
        <dbReference type="Proteomes" id="UP000789860"/>
    </source>
</evidence>
<reference evidence="1" key="1">
    <citation type="submission" date="2021-06" db="EMBL/GenBank/DDBJ databases">
        <authorList>
            <person name="Kallberg Y."/>
            <person name="Tangrot J."/>
            <person name="Rosling A."/>
        </authorList>
    </citation>
    <scope>NUCLEOTIDE SEQUENCE</scope>
    <source>
        <strain evidence="1">AU212A</strain>
    </source>
</reference>